<gene>
    <name evidence="4" type="primary">cheR4</name>
    <name evidence="4" type="ORF">SMGD1_2617</name>
</gene>
<reference evidence="4 5" key="1">
    <citation type="journal article" date="2012" name="Proc. Natl. Acad. Sci. U.S.A.">
        <title>Genome and physiology of a model Epsilonproteobacterium responsible for sulfide detoxification in marine oxygen depletion zones.</title>
        <authorList>
            <person name="Grote J."/>
            <person name="Schott T."/>
            <person name="Bruckner C.G."/>
            <person name="Glockner F.O."/>
            <person name="Jost G."/>
            <person name="Teeling H."/>
            <person name="Labrenz M."/>
            <person name="Jurgens K."/>
        </authorList>
    </citation>
    <scope>NUCLEOTIDE SEQUENCE [LARGE SCALE GENOMIC DNA]</scope>
    <source>
        <strain evidence="4 5">GD1</strain>
    </source>
</reference>
<organism evidence="4 5">
    <name type="scientific">Sulfurimonas gotlandica (strain DSM 19862 / JCM 16533 / GD1)</name>
    <dbReference type="NCBI Taxonomy" id="929558"/>
    <lineage>
        <taxon>Bacteria</taxon>
        <taxon>Pseudomonadati</taxon>
        <taxon>Campylobacterota</taxon>
        <taxon>Epsilonproteobacteria</taxon>
        <taxon>Campylobacterales</taxon>
        <taxon>Sulfurimonadaceae</taxon>
        <taxon>Sulfurimonas</taxon>
    </lineage>
</organism>
<dbReference type="GO" id="GO:0006935">
    <property type="term" value="P:chemotaxis"/>
    <property type="evidence" value="ECO:0007669"/>
    <property type="project" value="UniProtKB-UniRule"/>
</dbReference>
<feature type="active site" evidence="1">
    <location>
        <position position="111"/>
    </location>
</feature>
<dbReference type="GO" id="GO:0032259">
    <property type="term" value="P:methylation"/>
    <property type="evidence" value="ECO:0007669"/>
    <property type="project" value="UniProtKB-KW"/>
</dbReference>
<proteinExistence type="predicted"/>
<dbReference type="InterPro" id="IPR000673">
    <property type="entry name" value="Sig_transdc_resp-reg_Me-estase"/>
</dbReference>
<evidence type="ECO:0000259" key="2">
    <source>
        <dbReference type="PROSITE" id="PS50122"/>
    </source>
</evidence>
<dbReference type="InterPro" id="IPR050903">
    <property type="entry name" value="Bact_Chemotaxis_MeTrfase"/>
</dbReference>
<dbReference type="GO" id="GO:0008983">
    <property type="term" value="F:protein-glutamate O-methyltransferase activity"/>
    <property type="evidence" value="ECO:0007669"/>
    <property type="project" value="UniProtKB-EC"/>
</dbReference>
<dbReference type="eggNOG" id="COG1352">
    <property type="taxonomic scope" value="Bacteria"/>
</dbReference>
<dbReference type="Pfam" id="PF01339">
    <property type="entry name" value="CheB_methylest"/>
    <property type="match status" value="1"/>
</dbReference>
<dbReference type="Gene3D" id="3.40.50.150">
    <property type="entry name" value="Vaccinia Virus protein VP39"/>
    <property type="match status" value="1"/>
</dbReference>
<keyword evidence="1" id="KW-0145">Chemotaxis</keyword>
<keyword evidence="1" id="KW-0378">Hydrolase</keyword>
<feature type="active site" evidence="1">
    <location>
        <position position="137"/>
    </location>
</feature>
<dbReference type="Pfam" id="PF03705">
    <property type="entry name" value="CheR_N"/>
    <property type="match status" value="1"/>
</dbReference>
<keyword evidence="5" id="KW-1185">Reference proteome</keyword>
<evidence type="ECO:0000313" key="4">
    <source>
        <dbReference type="EMBL" id="EHP31139.1"/>
    </source>
</evidence>
<evidence type="ECO:0000259" key="3">
    <source>
        <dbReference type="PROSITE" id="PS50123"/>
    </source>
</evidence>
<dbReference type="SUPFAM" id="SSF53335">
    <property type="entry name" value="S-adenosyl-L-methionine-dependent methyltransferases"/>
    <property type="match status" value="1"/>
</dbReference>
<dbReference type="InterPro" id="IPR000780">
    <property type="entry name" value="CheR_MeTrfase"/>
</dbReference>
<dbReference type="GO" id="GO:0000156">
    <property type="term" value="F:phosphorelay response regulator activity"/>
    <property type="evidence" value="ECO:0007669"/>
    <property type="project" value="InterPro"/>
</dbReference>
<dbReference type="PANTHER" id="PTHR24422">
    <property type="entry name" value="CHEMOTAXIS PROTEIN METHYLTRANSFERASE"/>
    <property type="match status" value="1"/>
</dbReference>
<dbReference type="OrthoDB" id="9786165at2"/>
<name>H1FSM1_SULGG</name>
<dbReference type="SMART" id="SM00138">
    <property type="entry name" value="MeTrc"/>
    <property type="match status" value="1"/>
</dbReference>
<dbReference type="SUPFAM" id="SSF52738">
    <property type="entry name" value="Methylesterase CheB, C-terminal domain"/>
    <property type="match status" value="1"/>
</dbReference>
<dbReference type="EC" id="2.1.1.80" evidence="4"/>
<dbReference type="eggNOG" id="COG2201">
    <property type="taxonomic scope" value="Bacteria"/>
</dbReference>
<feature type="domain" description="CheR-type methyltransferase" evidence="3">
    <location>
        <begin position="301"/>
        <end position="543"/>
    </location>
</feature>
<dbReference type="InterPro" id="IPR022641">
    <property type="entry name" value="CheR_N"/>
</dbReference>
<dbReference type="Proteomes" id="UP000006431">
    <property type="component" value="Unassembled WGS sequence"/>
</dbReference>
<accession>H1FSM1</accession>
<dbReference type="GO" id="GO:0008984">
    <property type="term" value="F:protein-glutamate methylesterase activity"/>
    <property type="evidence" value="ECO:0007669"/>
    <property type="project" value="InterPro"/>
</dbReference>
<dbReference type="PROSITE" id="PS50123">
    <property type="entry name" value="CHER"/>
    <property type="match status" value="1"/>
</dbReference>
<comment type="caution">
    <text evidence="4">The sequence shown here is derived from an EMBL/GenBank/DDBJ whole genome shotgun (WGS) entry which is preliminary data.</text>
</comment>
<sequence>MLKFVKQGRECKIEIYDNVSSEEVLQLKELLDESFYLFSINFARIYNIPASLVELLYEYIEVLQKNINIVVNKSRLSRYLNYVGLKGIFVSKIKDRQSTNPNINIIAIGGSANSSAKIIEILSNIDTTKFAIFLIQHIDPLKDGIFDEILENYVDSNIFYASEGMDVKVGQIYLASKDRHMTVKNSKIHLEDSALKNGARPSISVSFESLSQEYKDNFCGIITCGYATDGVDSLATLKRNNSVVLVQNPDDCEASSIPKQAKNQKIYNFIFDTRDIAFYLRCMSLQYDTLDEWITFLFDAIYTRYEYDFRLYQRDSVKRRVEQFMIKHRIVDVKTFVVLVIFDKSAFKSLFLDLSINVTEFFRDVEASKKMIEIIKKEHKNCYNIKIWSAGCSSGEEVYSTAIILNELGLLHKSILYSTDFNPIVIEEAKNSIYSIERFNKAKKAYEELGFKMPLENYFEINTKFVKVKEYVKQNVLFFVHNLEKDSVFNEFDMIECKNVMIYFNEELKQNIFKMFYDSLKFGGHLLLGPSEKLPANFEDRFEVCDDVNKIYRKVA</sequence>
<dbReference type="EMBL" id="AFRZ01000001">
    <property type="protein sequence ID" value="EHP31139.1"/>
    <property type="molecule type" value="Genomic_DNA"/>
</dbReference>
<keyword evidence="4" id="KW-0489">Methyltransferase</keyword>
<dbReference type="HOGENOM" id="CLU_489944_0_0_7"/>
<dbReference type="InterPro" id="IPR022642">
    <property type="entry name" value="CheR_C"/>
</dbReference>
<dbReference type="Pfam" id="PF01739">
    <property type="entry name" value="CheR"/>
    <property type="match status" value="1"/>
</dbReference>
<keyword evidence="4" id="KW-0808">Transferase</keyword>
<dbReference type="InterPro" id="IPR035909">
    <property type="entry name" value="CheB_C"/>
</dbReference>
<feature type="active site" evidence="1">
    <location>
        <position position="229"/>
    </location>
</feature>
<dbReference type="InterPro" id="IPR029063">
    <property type="entry name" value="SAM-dependent_MTases_sf"/>
</dbReference>
<dbReference type="PRINTS" id="PR00996">
    <property type="entry name" value="CHERMTFRASE"/>
</dbReference>
<dbReference type="GO" id="GO:0005737">
    <property type="term" value="C:cytoplasm"/>
    <property type="evidence" value="ECO:0007669"/>
    <property type="project" value="InterPro"/>
</dbReference>
<dbReference type="STRING" id="929558.SMGD1_2617"/>
<dbReference type="RefSeq" id="WP_008341531.1">
    <property type="nucleotide sequence ID" value="NZ_AFRZ01000001.1"/>
</dbReference>
<evidence type="ECO:0000313" key="5">
    <source>
        <dbReference type="Proteomes" id="UP000006431"/>
    </source>
</evidence>
<dbReference type="AlphaFoldDB" id="H1FSM1"/>
<protein>
    <submittedName>
        <fullName evidence="4">Protein-glutamate O-methyltransferase</fullName>
        <ecNumber evidence="4">2.1.1.80</ecNumber>
    </submittedName>
</protein>
<evidence type="ECO:0000256" key="1">
    <source>
        <dbReference type="PROSITE-ProRule" id="PRU00050"/>
    </source>
</evidence>
<dbReference type="PATRIC" id="fig|929558.5.peg.2606"/>
<dbReference type="PANTHER" id="PTHR24422:SF8">
    <property type="entry name" value="CHEMOTAXIS PROTEIN"/>
    <property type="match status" value="1"/>
</dbReference>
<feature type="domain" description="CheB-type methylesterase" evidence="2">
    <location>
        <begin position="99"/>
        <end position="277"/>
    </location>
</feature>
<dbReference type="Gene3D" id="3.40.50.180">
    <property type="entry name" value="Methylesterase CheB, C-terminal domain"/>
    <property type="match status" value="1"/>
</dbReference>
<dbReference type="PROSITE" id="PS50122">
    <property type="entry name" value="CHEB"/>
    <property type="match status" value="1"/>
</dbReference>